<keyword evidence="5" id="KW-0479">Metal-binding</keyword>
<feature type="compositionally biased region" description="Low complexity" evidence="7">
    <location>
        <begin position="486"/>
        <end position="500"/>
    </location>
</feature>
<feature type="compositionally biased region" description="Basic residues" evidence="7">
    <location>
        <begin position="819"/>
        <end position="828"/>
    </location>
</feature>
<dbReference type="EC" id="2.7.7.19" evidence="3"/>
<evidence type="ECO:0000259" key="9">
    <source>
        <dbReference type="Pfam" id="PF22600"/>
    </source>
</evidence>
<feature type="region of interest" description="Disordered" evidence="7">
    <location>
        <begin position="1"/>
        <end position="26"/>
    </location>
</feature>
<evidence type="ECO:0000259" key="8">
    <source>
        <dbReference type="Pfam" id="PF03828"/>
    </source>
</evidence>
<evidence type="ECO:0000256" key="3">
    <source>
        <dbReference type="ARBA" id="ARBA00012388"/>
    </source>
</evidence>
<dbReference type="FunFam" id="1.10.1410.10:FF:000003">
    <property type="entry name" value="non-canonical poly(A) RNA polymerase PAPD7"/>
    <property type="match status" value="1"/>
</dbReference>
<dbReference type="Pfam" id="PF22600">
    <property type="entry name" value="MTPAP-like_central"/>
    <property type="match status" value="1"/>
</dbReference>
<dbReference type="InterPro" id="IPR043519">
    <property type="entry name" value="NT_sf"/>
</dbReference>
<proteinExistence type="inferred from homology"/>
<dbReference type="GO" id="GO:0046872">
    <property type="term" value="F:metal ion binding"/>
    <property type="evidence" value="ECO:0007669"/>
    <property type="project" value="UniProtKB-KW"/>
</dbReference>
<feature type="compositionally biased region" description="Pro residues" evidence="7">
    <location>
        <begin position="1"/>
        <end position="11"/>
    </location>
</feature>
<dbReference type="GO" id="GO:1990817">
    <property type="term" value="F:poly(A) RNA polymerase activity"/>
    <property type="evidence" value="ECO:0007669"/>
    <property type="project" value="UniProtKB-EC"/>
</dbReference>
<feature type="domain" description="PAP-associated" evidence="8">
    <location>
        <begin position="250"/>
        <end position="310"/>
    </location>
</feature>
<evidence type="ECO:0000256" key="4">
    <source>
        <dbReference type="ARBA" id="ARBA00022679"/>
    </source>
</evidence>
<feature type="domain" description="Poly(A) RNA polymerase mitochondrial-like central palm" evidence="9">
    <location>
        <begin position="61"/>
        <end position="192"/>
    </location>
</feature>
<dbReference type="InterPro" id="IPR054708">
    <property type="entry name" value="MTPAP-like_central"/>
</dbReference>
<feature type="region of interest" description="Disordered" evidence="7">
    <location>
        <begin position="452"/>
        <end position="696"/>
    </location>
</feature>
<dbReference type="InterPro" id="IPR045862">
    <property type="entry name" value="Trf4-like"/>
</dbReference>
<feature type="compositionally biased region" description="Low complexity" evidence="7">
    <location>
        <begin position="452"/>
        <end position="462"/>
    </location>
</feature>
<reference evidence="10" key="1">
    <citation type="submission" date="2014-05" db="EMBL/GenBank/DDBJ databases">
        <authorList>
            <person name="Chronopoulou M."/>
        </authorList>
    </citation>
    <scope>NUCLEOTIDE SEQUENCE</scope>
    <source>
        <tissue evidence="10">Whole organism</tissue>
    </source>
</reference>
<dbReference type="SUPFAM" id="SSF81631">
    <property type="entry name" value="PAP/OAS1 substrate-binding domain"/>
    <property type="match status" value="1"/>
</dbReference>
<dbReference type="GO" id="GO:0031123">
    <property type="term" value="P:RNA 3'-end processing"/>
    <property type="evidence" value="ECO:0007669"/>
    <property type="project" value="TreeGrafter"/>
</dbReference>
<evidence type="ECO:0000256" key="5">
    <source>
        <dbReference type="ARBA" id="ARBA00022723"/>
    </source>
</evidence>
<dbReference type="InterPro" id="IPR002058">
    <property type="entry name" value="PAP_assoc"/>
</dbReference>
<feature type="compositionally biased region" description="Low complexity" evidence="7">
    <location>
        <begin position="527"/>
        <end position="539"/>
    </location>
</feature>
<dbReference type="EMBL" id="HACA01021960">
    <property type="protein sequence ID" value="CDW39321.1"/>
    <property type="molecule type" value="Transcribed_RNA"/>
</dbReference>
<feature type="compositionally biased region" description="Polar residues" evidence="7">
    <location>
        <begin position="474"/>
        <end position="485"/>
    </location>
</feature>
<feature type="compositionally biased region" description="Basic residues" evidence="7">
    <location>
        <begin position="565"/>
        <end position="580"/>
    </location>
</feature>
<name>A0A0K2UNL3_LEPSM</name>
<evidence type="ECO:0000313" key="10">
    <source>
        <dbReference type="EMBL" id="CDW39321.1"/>
    </source>
</evidence>
<accession>A0A0K2UNL3</accession>
<organism evidence="10">
    <name type="scientific">Lepeophtheirus salmonis</name>
    <name type="common">Salmon louse</name>
    <name type="synonym">Caligus salmonis</name>
    <dbReference type="NCBI Taxonomy" id="72036"/>
    <lineage>
        <taxon>Eukaryota</taxon>
        <taxon>Metazoa</taxon>
        <taxon>Ecdysozoa</taxon>
        <taxon>Arthropoda</taxon>
        <taxon>Crustacea</taxon>
        <taxon>Multicrustacea</taxon>
        <taxon>Hexanauplia</taxon>
        <taxon>Copepoda</taxon>
        <taxon>Siphonostomatoida</taxon>
        <taxon>Caligidae</taxon>
        <taxon>Lepeophtheirus</taxon>
    </lineage>
</organism>
<feature type="compositionally biased region" description="Basic residues" evidence="7">
    <location>
        <begin position="747"/>
        <end position="759"/>
    </location>
</feature>
<comment type="similarity">
    <text evidence="2">Belongs to the DNA polymerase type-B-like family.</text>
</comment>
<feature type="compositionally biased region" description="Low complexity" evidence="7">
    <location>
        <begin position="678"/>
        <end position="696"/>
    </location>
</feature>
<feature type="compositionally biased region" description="Basic and acidic residues" evidence="7">
    <location>
        <begin position="501"/>
        <end position="510"/>
    </location>
</feature>
<dbReference type="Gene3D" id="3.30.460.10">
    <property type="entry name" value="Beta Polymerase, domain 2"/>
    <property type="match status" value="1"/>
</dbReference>
<sequence>MNLGGPPPPGFVPLMGGHFKGPPPREERLYDKERRRKLRCIYSRIPWIKHGSLRLPGVLGLHQEIEDFYAWMLPTTLEHAVRLDVVERIRSAINELYPAARVEISGSFRTGLYLPTSDIDLVICGKWESLPLRTIERVLLEKKIASPDSLRVLDKAAVPIVKLTDIRSDIKVDISFNMSNGVRAAELIKHFKKLYPSLPKLIYVLKQFLLQRDLNEVFTGGLSSYSLILLVISYLQHHYSQETASSGRANLGVMLIEILELYGRNFNFMNTAIRITDGGSYISKTKFQKVIANGYAPALLSIEDPLDHTNDVGRSSYGFVTVQNSFDRAFAVLTSLVVAQASIPDGKSILNSIVEIPEDVSDYRSWMRETFTFLGSPHNYNNFTFPAVPPQFYRVPLECVTPKELPGYRLHPREQKEQLPQHSQSPAAPVVHNNGNDLSDCLSSVSTGTCPSHSSPLDSLSDTDSEVLIGPTLTPHSAMSISPANSEIGSSIGKFSSSKSGSERKSETTPKRTSSKVLDTTQKRCPSASSTSSRGSTSGRHSDATANGALLLGGTFKHPSSVVNSHHKQHPPPSSHHSKTRPPVNRNSSSKHSSQKDVGRSDSVMNWRSPERRKKVFLNNSDKPPTSQSFDTSKTNTNTASPKVPSPSVPLNHSHDSRADRDSNWREREQPRDRDRNGNSNNNNINNVNNQHNNNIINNDSVQNIYHSHQNLTTANNNNNSSNNNNNANANNNSHHYSVNNGGTPVKQKKKHKKNHNKSSFKYNHQKVKENEKCIDSKDNNSCYPSLEGKESSQQPQQQHQPPPSVPHHRNHQSMNKSSTKKRKKAHLNKGGGGLSSPTSPQQIDSMVVVSEINKSIVINASHHHPHHQPPSSVSLHQHHSSSRFSPKAQLGNGKR</sequence>
<dbReference type="GO" id="GO:0031499">
    <property type="term" value="C:TRAMP complex"/>
    <property type="evidence" value="ECO:0007669"/>
    <property type="project" value="TreeGrafter"/>
</dbReference>
<dbReference type="SUPFAM" id="SSF81301">
    <property type="entry name" value="Nucleotidyltransferase"/>
    <property type="match status" value="1"/>
</dbReference>
<feature type="compositionally biased region" description="Polar residues" evidence="7">
    <location>
        <begin position="618"/>
        <end position="641"/>
    </location>
</feature>
<feature type="compositionally biased region" description="Low complexity" evidence="7">
    <location>
        <begin position="715"/>
        <end position="734"/>
    </location>
</feature>
<dbReference type="Gene3D" id="1.10.1410.10">
    <property type="match status" value="1"/>
</dbReference>
<feature type="compositionally biased region" description="Basic and acidic residues" evidence="7">
    <location>
        <begin position="767"/>
        <end position="779"/>
    </location>
</feature>
<dbReference type="AlphaFoldDB" id="A0A0K2UNL3"/>
<feature type="compositionally biased region" description="Polar residues" evidence="7">
    <location>
        <begin position="511"/>
        <end position="524"/>
    </location>
</feature>
<dbReference type="PANTHER" id="PTHR23092">
    <property type="entry name" value="POLY(A) RNA POLYMERASE"/>
    <property type="match status" value="1"/>
</dbReference>
<protein>
    <recommendedName>
        <fullName evidence="3">polynucleotide adenylyltransferase</fullName>
        <ecNumber evidence="3">2.7.7.19</ecNumber>
    </recommendedName>
</protein>
<dbReference type="FunFam" id="3.30.460.10:FF:000006">
    <property type="entry name" value="non-canonical poly(A) RNA polymerase PAPD5"/>
    <property type="match status" value="1"/>
</dbReference>
<dbReference type="PANTHER" id="PTHR23092:SF15">
    <property type="entry name" value="INACTIVE NON-CANONICAL POLY(A) RNA POLYMERASE PROTEIN TRF4-2-RELATED"/>
    <property type="match status" value="1"/>
</dbReference>
<dbReference type="GO" id="GO:0043634">
    <property type="term" value="P:polyadenylation-dependent ncRNA catabolic process"/>
    <property type="evidence" value="ECO:0007669"/>
    <property type="project" value="TreeGrafter"/>
</dbReference>
<evidence type="ECO:0000256" key="2">
    <source>
        <dbReference type="ARBA" id="ARBA00008593"/>
    </source>
</evidence>
<dbReference type="GO" id="GO:0005730">
    <property type="term" value="C:nucleolus"/>
    <property type="evidence" value="ECO:0007669"/>
    <property type="project" value="TreeGrafter"/>
</dbReference>
<keyword evidence="4" id="KW-0808">Transferase</keyword>
<feature type="region of interest" description="Disordered" evidence="7">
    <location>
        <begin position="415"/>
        <end position="436"/>
    </location>
</feature>
<keyword evidence="6" id="KW-0460">Magnesium</keyword>
<evidence type="ECO:0000256" key="6">
    <source>
        <dbReference type="ARBA" id="ARBA00022842"/>
    </source>
</evidence>
<dbReference type="OrthoDB" id="273917at2759"/>
<dbReference type="CDD" id="cd05402">
    <property type="entry name" value="NT_PAP_TUTase"/>
    <property type="match status" value="1"/>
</dbReference>
<dbReference type="Pfam" id="PF03828">
    <property type="entry name" value="PAP_assoc"/>
    <property type="match status" value="1"/>
</dbReference>
<comment type="cofactor">
    <cofactor evidence="1">
        <name>Mn(2+)</name>
        <dbReference type="ChEBI" id="CHEBI:29035"/>
    </cofactor>
</comment>
<evidence type="ECO:0000256" key="1">
    <source>
        <dbReference type="ARBA" id="ARBA00001936"/>
    </source>
</evidence>
<evidence type="ECO:0000256" key="7">
    <source>
        <dbReference type="SAM" id="MobiDB-lite"/>
    </source>
</evidence>
<dbReference type="GO" id="GO:0003729">
    <property type="term" value="F:mRNA binding"/>
    <property type="evidence" value="ECO:0007669"/>
    <property type="project" value="TreeGrafter"/>
</dbReference>
<feature type="compositionally biased region" description="Basic and acidic residues" evidence="7">
    <location>
        <begin position="653"/>
        <end position="677"/>
    </location>
</feature>
<feature type="region of interest" description="Disordered" evidence="7">
    <location>
        <begin position="857"/>
        <end position="896"/>
    </location>
</feature>
<feature type="region of interest" description="Disordered" evidence="7">
    <location>
        <begin position="712"/>
        <end position="843"/>
    </location>
</feature>